<sequence>MKIRKYMRINYYIILKVLVLNGSRLEKKNLRSEILRKFDIDISDGVLYPLIDSLIDDGILREEEAPDGKVLFLTEKGMKEFEELHEFFKKIVCD</sequence>
<dbReference type="GeneID" id="33344324"/>
<dbReference type="EMBL" id="CP013695">
    <property type="protein sequence ID" value="ALU30871.1"/>
    <property type="molecule type" value="Genomic_DNA"/>
</dbReference>
<dbReference type="InterPro" id="IPR036390">
    <property type="entry name" value="WH_DNA-bd_sf"/>
</dbReference>
<reference evidence="1 2" key="1">
    <citation type="submission" date="2015-12" db="EMBL/GenBank/DDBJ databases">
        <title>A stable core within a dynamic pangenome in Sulfolobus acidocaldarius.</title>
        <authorList>
            <person name="Anderson R."/>
            <person name="Kouris A."/>
            <person name="Seward C."/>
            <person name="Campbell K."/>
            <person name="Whitaker R."/>
        </authorList>
    </citation>
    <scope>NUCLEOTIDE SEQUENCE [LARGE SCALE GENOMIC DNA]</scope>
    <source>
        <strain evidence="1 2">NG05B_CO5_07</strain>
    </source>
</reference>
<dbReference type="Gene3D" id="1.10.10.10">
    <property type="entry name" value="Winged helix-like DNA-binding domain superfamily/Winged helix DNA-binding domain"/>
    <property type="match status" value="1"/>
</dbReference>
<dbReference type="AlphaFoldDB" id="A0A0U3H8D4"/>
<dbReference type="RefSeq" id="WP_058692903.1">
    <property type="nucleotide sequence ID" value="NZ_CP013695.1"/>
</dbReference>
<name>A0A0U3H8D4_9CREN</name>
<dbReference type="InterPro" id="IPR036388">
    <property type="entry name" value="WH-like_DNA-bd_sf"/>
</dbReference>
<dbReference type="Proteomes" id="UP000060043">
    <property type="component" value="Chromosome"/>
</dbReference>
<evidence type="ECO:0000313" key="2">
    <source>
        <dbReference type="Proteomes" id="UP000060043"/>
    </source>
</evidence>
<organism evidence="1 2">
    <name type="scientific">Sulfolobus acidocaldarius</name>
    <dbReference type="NCBI Taxonomy" id="2285"/>
    <lineage>
        <taxon>Archaea</taxon>
        <taxon>Thermoproteota</taxon>
        <taxon>Thermoprotei</taxon>
        <taxon>Sulfolobales</taxon>
        <taxon>Sulfolobaceae</taxon>
        <taxon>Sulfolobus</taxon>
    </lineage>
</organism>
<accession>A0A0U3H8D4</accession>
<gene>
    <name evidence="1" type="ORF">ATZ20_01090</name>
</gene>
<proteinExistence type="predicted"/>
<evidence type="ECO:0000313" key="1">
    <source>
        <dbReference type="EMBL" id="ALU30871.1"/>
    </source>
</evidence>
<protein>
    <submittedName>
        <fullName evidence="1">Uncharacterized protein</fullName>
    </submittedName>
</protein>
<dbReference type="SUPFAM" id="SSF46785">
    <property type="entry name" value="Winged helix' DNA-binding domain"/>
    <property type="match status" value="1"/>
</dbReference>